<feature type="transmembrane region" description="Helical" evidence="7">
    <location>
        <begin position="164"/>
        <end position="183"/>
    </location>
</feature>
<evidence type="ECO:0000256" key="2">
    <source>
        <dbReference type="ARBA" id="ARBA00006244"/>
    </source>
</evidence>
<evidence type="ECO:0000256" key="6">
    <source>
        <dbReference type="ARBA" id="ARBA00049737"/>
    </source>
</evidence>
<feature type="transmembrane region" description="Helical" evidence="7">
    <location>
        <begin position="192"/>
        <end position="213"/>
    </location>
</feature>
<dbReference type="PANTHER" id="PTHR31247">
    <property type="entry name" value="TRANSMEMBRANE PROTEIN 198 FAMILY MEMBER"/>
    <property type="match status" value="1"/>
</dbReference>
<keyword evidence="3 7" id="KW-0812">Transmembrane</keyword>
<feature type="transmembrane region" description="Helical" evidence="7">
    <location>
        <begin position="86"/>
        <end position="107"/>
    </location>
</feature>
<sequence>MLSTPNSITDILLALRTEGTTMSSSSALPDADIVQTGPLVPTRILNITTNANNHNHTTYHEVETVPTRTGHGDKFSCHYADGHYDVAMATICSMYLVFGIVYSLFGYRCFKAIMFLTGFIFGSIIVYLICLQEKLLPSYGNAGVAISAGILFGLITMLVQYVGLFMTGFHTGLFGAVVAVVIAEQCSQITSVWMTTGILLSGGLLFAILNLYWQKGLTILGTSIYGGAIISIALDYFVEKFQMLYWIWSRVALRENFQPCWFSWLLLSVWPFVVLVGLITQFSVTGIGIHHEEMVPSKKTPVQRIRTREERAELRQKKYRYLYQVRTAHGDVISQNFVQALQRKALTPSQYLPGDVNTLQSDSTHMSHLPGDQTTQLAVLTESEDDLNDSRETSADVIAGSETSVNFKHYR</sequence>
<comment type="similarity">
    <text evidence="2">Belongs to the TMEM198 family.</text>
</comment>
<evidence type="ECO:0000256" key="4">
    <source>
        <dbReference type="ARBA" id="ARBA00022989"/>
    </source>
</evidence>
<gene>
    <name evidence="9" type="ORF">PYX00_004456</name>
</gene>
<evidence type="ECO:0000256" key="1">
    <source>
        <dbReference type="ARBA" id="ARBA00004141"/>
    </source>
</evidence>
<feature type="domain" description="TM7S3/TM198-like" evidence="8">
    <location>
        <begin position="92"/>
        <end position="282"/>
    </location>
</feature>
<protein>
    <recommendedName>
        <fullName evidence="6">Transmembrane protein 198</fullName>
    </recommendedName>
</protein>
<dbReference type="Pfam" id="PF13886">
    <property type="entry name" value="TM7S3_TM198"/>
    <property type="match status" value="1"/>
</dbReference>
<evidence type="ECO:0000256" key="3">
    <source>
        <dbReference type="ARBA" id="ARBA00022692"/>
    </source>
</evidence>
<dbReference type="AlphaFoldDB" id="A0AAW2I574"/>
<dbReference type="InterPro" id="IPR025256">
    <property type="entry name" value="TM7S3/TM198-like_dom"/>
</dbReference>
<dbReference type="GO" id="GO:0005886">
    <property type="term" value="C:plasma membrane"/>
    <property type="evidence" value="ECO:0007669"/>
    <property type="project" value="TreeGrafter"/>
</dbReference>
<accession>A0AAW2I574</accession>
<comment type="caution">
    <text evidence="9">The sequence shown here is derived from an EMBL/GenBank/DDBJ whole genome shotgun (WGS) entry which is preliminary data.</text>
</comment>
<feature type="transmembrane region" description="Helical" evidence="7">
    <location>
        <begin position="138"/>
        <end position="158"/>
    </location>
</feature>
<organism evidence="9">
    <name type="scientific">Menopon gallinae</name>
    <name type="common">poultry shaft louse</name>
    <dbReference type="NCBI Taxonomy" id="328185"/>
    <lineage>
        <taxon>Eukaryota</taxon>
        <taxon>Metazoa</taxon>
        <taxon>Ecdysozoa</taxon>
        <taxon>Arthropoda</taxon>
        <taxon>Hexapoda</taxon>
        <taxon>Insecta</taxon>
        <taxon>Pterygota</taxon>
        <taxon>Neoptera</taxon>
        <taxon>Paraneoptera</taxon>
        <taxon>Psocodea</taxon>
        <taxon>Troctomorpha</taxon>
        <taxon>Phthiraptera</taxon>
        <taxon>Amblycera</taxon>
        <taxon>Menoponidae</taxon>
        <taxon>Menopon</taxon>
    </lineage>
</organism>
<proteinExistence type="inferred from homology"/>
<dbReference type="EMBL" id="JARGDH010000002">
    <property type="protein sequence ID" value="KAL0277026.1"/>
    <property type="molecule type" value="Genomic_DNA"/>
</dbReference>
<dbReference type="EMBL" id="JARGDH010000002">
    <property type="protein sequence ID" value="KAL0277027.1"/>
    <property type="molecule type" value="Genomic_DNA"/>
</dbReference>
<reference evidence="9" key="1">
    <citation type="journal article" date="2024" name="Gigascience">
        <title>Chromosome-level genome of the poultry shaft louse Menopon gallinae provides insight into the host-switching and adaptive evolution of parasitic lice.</title>
        <authorList>
            <person name="Xu Y."/>
            <person name="Ma L."/>
            <person name="Liu S."/>
            <person name="Liang Y."/>
            <person name="Liu Q."/>
            <person name="He Z."/>
            <person name="Tian L."/>
            <person name="Duan Y."/>
            <person name="Cai W."/>
            <person name="Li H."/>
            <person name="Song F."/>
        </authorList>
    </citation>
    <scope>NUCLEOTIDE SEQUENCE</scope>
    <source>
        <strain evidence="9">Cailab_2023a</strain>
    </source>
</reference>
<dbReference type="InterPro" id="IPR040236">
    <property type="entry name" value="TMEM198"/>
</dbReference>
<evidence type="ECO:0000256" key="5">
    <source>
        <dbReference type="ARBA" id="ARBA00023136"/>
    </source>
</evidence>
<feature type="transmembrane region" description="Helical" evidence="7">
    <location>
        <begin position="219"/>
        <end position="238"/>
    </location>
</feature>
<evidence type="ECO:0000259" key="8">
    <source>
        <dbReference type="Pfam" id="PF13886"/>
    </source>
</evidence>
<dbReference type="PANTHER" id="PTHR31247:SF5">
    <property type="entry name" value="DUF4203 DOMAIN-CONTAINING PROTEIN"/>
    <property type="match status" value="1"/>
</dbReference>
<feature type="transmembrane region" description="Helical" evidence="7">
    <location>
        <begin position="113"/>
        <end position="131"/>
    </location>
</feature>
<keyword evidence="5 7" id="KW-0472">Membrane</keyword>
<dbReference type="EMBL" id="JARGDH010000002">
    <property type="protein sequence ID" value="KAL0277028.1"/>
    <property type="molecule type" value="Genomic_DNA"/>
</dbReference>
<evidence type="ECO:0000313" key="9">
    <source>
        <dbReference type="EMBL" id="KAL0277026.1"/>
    </source>
</evidence>
<comment type="subcellular location">
    <subcellularLocation>
        <location evidence="1">Membrane</location>
        <topology evidence="1">Multi-pass membrane protein</topology>
    </subcellularLocation>
</comment>
<feature type="transmembrane region" description="Helical" evidence="7">
    <location>
        <begin position="259"/>
        <end position="279"/>
    </location>
</feature>
<keyword evidence="4 7" id="KW-1133">Transmembrane helix</keyword>
<evidence type="ECO:0000256" key="7">
    <source>
        <dbReference type="SAM" id="Phobius"/>
    </source>
</evidence>
<name>A0AAW2I574_9NEOP</name>